<accession>D4Z600</accession>
<evidence type="ECO:0000313" key="2">
    <source>
        <dbReference type="Proteomes" id="UP000007753"/>
    </source>
</evidence>
<reference evidence="1 2" key="1">
    <citation type="journal article" date="2010" name="J. Bacteriol.">
        <title>Complete genome sequence of the representative gamma-hexachlorocyclohexane-degrading bacterium Sphingobium japonicum UT26.</title>
        <authorList>
            <person name="Nagata Y."/>
            <person name="Ohtsubo Y."/>
            <person name="Endo R."/>
            <person name="Ichikawa N."/>
            <person name="Ankai A."/>
            <person name="Oguchi A."/>
            <person name="Fukui S."/>
            <person name="Fujita N."/>
            <person name="Tsuda M."/>
        </authorList>
    </citation>
    <scope>NUCLEOTIDE SEQUENCE [LARGE SCALE GENOMIC DNA]</scope>
    <source>
        <strain evidence="2">DSM 16413 / CCM 7287 / MTCC 6362 / UT26 / NBRC 101211 / UT26S</strain>
    </source>
</reference>
<dbReference type="KEGG" id="sjp:SJA_C1-31980"/>
<dbReference type="EMBL" id="AP010803">
    <property type="protein sequence ID" value="BAI98032.1"/>
    <property type="molecule type" value="Genomic_DNA"/>
</dbReference>
<dbReference type="Proteomes" id="UP000007753">
    <property type="component" value="Chromosome 1"/>
</dbReference>
<sequence>MHNESIPTPRDAVIPARDLPLTDSVALQRLIAEVRQRDASGIADTTLYNRTYHRHNR</sequence>
<name>D4Z600_SPHIU</name>
<dbReference type="GeneID" id="51750315"/>
<dbReference type="AlphaFoldDB" id="D4Z600"/>
<dbReference type="STRING" id="452662.SJA_C1-31980"/>
<organism evidence="1 2">
    <name type="scientific">Sphingobium indicum (strain DSM 16413 / CCM 7287 / MTCC 6362 / UT26 / NBRC 101211 / UT26S)</name>
    <name type="common">Sphingobium japonicum</name>
    <dbReference type="NCBI Taxonomy" id="452662"/>
    <lineage>
        <taxon>Bacteria</taxon>
        <taxon>Pseudomonadati</taxon>
        <taxon>Pseudomonadota</taxon>
        <taxon>Alphaproteobacteria</taxon>
        <taxon>Sphingomonadales</taxon>
        <taxon>Sphingomonadaceae</taxon>
        <taxon>Sphingobium</taxon>
    </lineage>
</organism>
<protein>
    <submittedName>
        <fullName evidence="1">Uncharacterized protein</fullName>
    </submittedName>
</protein>
<dbReference type="HOGENOM" id="CLU_211652_0_0_5"/>
<evidence type="ECO:0000313" key="1">
    <source>
        <dbReference type="EMBL" id="BAI98032.1"/>
    </source>
</evidence>
<proteinExistence type="predicted"/>
<dbReference type="NCBIfam" id="NF041705">
    <property type="entry name" value="RIPP_cyclo_YhhA"/>
    <property type="match status" value="1"/>
</dbReference>
<dbReference type="eggNOG" id="ENOG5030CAZ">
    <property type="taxonomic scope" value="Bacteria"/>
</dbReference>
<gene>
    <name evidence="1" type="ordered locus">SJA_C1-31980</name>
</gene>
<keyword evidence="2" id="KW-1185">Reference proteome</keyword>
<dbReference type="RefSeq" id="WP_013041293.1">
    <property type="nucleotide sequence ID" value="NC_014006.1"/>
</dbReference>